<dbReference type="AlphaFoldDB" id="A0A2G9TST4"/>
<dbReference type="EMBL" id="KZ355253">
    <property type="protein sequence ID" value="PIO60532.1"/>
    <property type="molecule type" value="Genomic_DNA"/>
</dbReference>
<dbReference type="InterPro" id="IPR042521">
    <property type="entry name" value="DYRK"/>
</dbReference>
<evidence type="ECO:0000313" key="2">
    <source>
        <dbReference type="Proteomes" id="UP000230423"/>
    </source>
</evidence>
<sequence>PYSSSYAAAHGSLLRPSKTMIDVLAPMRPNAADGTGANLPSTASSSAIVRPTVEDITLNELAHHGGGVQATKLGECYRIREKYEGFRPEDAIQTFGTKLLPYEQSEIFNYVRVFFVGSQAKKRGGVI</sequence>
<keyword evidence="2" id="KW-1185">Reference proteome</keyword>
<dbReference type="Gene3D" id="3.30.10.30">
    <property type="entry name" value="DYRK"/>
    <property type="match status" value="1"/>
</dbReference>
<evidence type="ECO:0000313" key="1">
    <source>
        <dbReference type="EMBL" id="PIO60532.1"/>
    </source>
</evidence>
<reference evidence="1 2" key="1">
    <citation type="submission" date="2015-09" db="EMBL/GenBank/DDBJ databases">
        <title>Draft genome of the parasitic nematode Teladorsagia circumcincta isolate WARC Sus (inbred).</title>
        <authorList>
            <person name="Mitreva M."/>
        </authorList>
    </citation>
    <scope>NUCLEOTIDE SEQUENCE [LARGE SCALE GENOMIC DNA]</scope>
    <source>
        <strain evidence="1 2">S</strain>
    </source>
</reference>
<protein>
    <submittedName>
        <fullName evidence="1">Uncharacterized protein</fullName>
    </submittedName>
</protein>
<gene>
    <name evidence="1" type="ORF">TELCIR_17970</name>
</gene>
<name>A0A2G9TST4_TELCI</name>
<feature type="non-terminal residue" evidence="1">
    <location>
        <position position="127"/>
    </location>
</feature>
<proteinExistence type="predicted"/>
<dbReference type="GO" id="GO:0004712">
    <property type="term" value="F:protein serine/threonine/tyrosine kinase activity"/>
    <property type="evidence" value="ECO:0007669"/>
    <property type="project" value="InterPro"/>
</dbReference>
<organism evidence="1 2">
    <name type="scientific">Teladorsagia circumcincta</name>
    <name type="common">Brown stomach worm</name>
    <name type="synonym">Ostertagia circumcincta</name>
    <dbReference type="NCBI Taxonomy" id="45464"/>
    <lineage>
        <taxon>Eukaryota</taxon>
        <taxon>Metazoa</taxon>
        <taxon>Ecdysozoa</taxon>
        <taxon>Nematoda</taxon>
        <taxon>Chromadorea</taxon>
        <taxon>Rhabditida</taxon>
        <taxon>Rhabditina</taxon>
        <taxon>Rhabditomorpha</taxon>
        <taxon>Strongyloidea</taxon>
        <taxon>Trichostrongylidae</taxon>
        <taxon>Teladorsagia</taxon>
    </lineage>
</organism>
<accession>A0A2G9TST4</accession>
<dbReference type="Proteomes" id="UP000230423">
    <property type="component" value="Unassembled WGS sequence"/>
</dbReference>
<feature type="non-terminal residue" evidence="1">
    <location>
        <position position="1"/>
    </location>
</feature>